<dbReference type="AlphaFoldDB" id="A0A4Y2HEC3"/>
<sequence>MYEKTPFDVTTFRGEYLRAALGSERRVLIDWNDFGVSSAVRAGELSAIESGVIVVISDLLTVCVAKFISNLQPGAKRAPASQQEVEAPSPVDGTFNLTLNPKVISSPLPFSSSVLWDSYDGLCKLAGPLDSFKVRAAWMAMLASIHLFNAVFLGRSTFC</sequence>
<evidence type="ECO:0000313" key="2">
    <source>
        <dbReference type="Proteomes" id="UP000499080"/>
    </source>
</evidence>
<reference evidence="1 2" key="1">
    <citation type="journal article" date="2019" name="Sci. Rep.">
        <title>Orb-weaving spider Araneus ventricosus genome elucidates the spidroin gene catalogue.</title>
        <authorList>
            <person name="Kono N."/>
            <person name="Nakamura H."/>
            <person name="Ohtoshi R."/>
            <person name="Moran D.A.P."/>
            <person name="Shinohara A."/>
            <person name="Yoshida Y."/>
            <person name="Fujiwara M."/>
            <person name="Mori M."/>
            <person name="Tomita M."/>
            <person name="Arakawa K."/>
        </authorList>
    </citation>
    <scope>NUCLEOTIDE SEQUENCE [LARGE SCALE GENOMIC DNA]</scope>
</reference>
<protein>
    <submittedName>
        <fullName evidence="1">Uncharacterized protein</fullName>
    </submittedName>
</protein>
<keyword evidence="2" id="KW-1185">Reference proteome</keyword>
<dbReference type="EMBL" id="BGPR01001881">
    <property type="protein sequence ID" value="GBM63657.1"/>
    <property type="molecule type" value="Genomic_DNA"/>
</dbReference>
<name>A0A4Y2HEC3_ARAVE</name>
<accession>A0A4Y2HEC3</accession>
<gene>
    <name evidence="1" type="ORF">AVEN_253124_1</name>
</gene>
<comment type="caution">
    <text evidence="1">The sequence shown here is derived from an EMBL/GenBank/DDBJ whole genome shotgun (WGS) entry which is preliminary data.</text>
</comment>
<evidence type="ECO:0000313" key="1">
    <source>
        <dbReference type="EMBL" id="GBM63657.1"/>
    </source>
</evidence>
<dbReference type="Proteomes" id="UP000499080">
    <property type="component" value="Unassembled WGS sequence"/>
</dbReference>
<proteinExistence type="predicted"/>
<organism evidence="1 2">
    <name type="scientific">Araneus ventricosus</name>
    <name type="common">Orbweaver spider</name>
    <name type="synonym">Epeira ventricosa</name>
    <dbReference type="NCBI Taxonomy" id="182803"/>
    <lineage>
        <taxon>Eukaryota</taxon>
        <taxon>Metazoa</taxon>
        <taxon>Ecdysozoa</taxon>
        <taxon>Arthropoda</taxon>
        <taxon>Chelicerata</taxon>
        <taxon>Arachnida</taxon>
        <taxon>Araneae</taxon>
        <taxon>Araneomorphae</taxon>
        <taxon>Entelegynae</taxon>
        <taxon>Araneoidea</taxon>
        <taxon>Araneidae</taxon>
        <taxon>Araneus</taxon>
    </lineage>
</organism>